<keyword evidence="2" id="KW-1185">Reference proteome</keyword>
<organism evidence="1 2">
    <name type="scientific">Ectocarpus siliculosus</name>
    <name type="common">Brown alga</name>
    <name type="synonym">Conferva siliculosa</name>
    <dbReference type="NCBI Taxonomy" id="2880"/>
    <lineage>
        <taxon>Eukaryota</taxon>
        <taxon>Sar</taxon>
        <taxon>Stramenopiles</taxon>
        <taxon>Ochrophyta</taxon>
        <taxon>PX clade</taxon>
        <taxon>Phaeophyceae</taxon>
        <taxon>Ectocarpales</taxon>
        <taxon>Ectocarpaceae</taxon>
        <taxon>Ectocarpus</taxon>
    </lineage>
</organism>
<accession>D7G2C2</accession>
<dbReference type="Proteomes" id="UP000002630">
    <property type="component" value="Linkage Group LG19"/>
</dbReference>
<evidence type="ECO:0000313" key="2">
    <source>
        <dbReference type="Proteomes" id="UP000002630"/>
    </source>
</evidence>
<sequence>MRREGLTYAQRPAVGVVFRLQRSVRAGVGENERGREKKRRAHSACFVMFGVRLV</sequence>
<evidence type="ECO:0000313" key="1">
    <source>
        <dbReference type="EMBL" id="CBJ48799.1"/>
    </source>
</evidence>
<dbReference type="AlphaFoldDB" id="D7G2C2"/>
<name>D7G2C2_ECTSI</name>
<dbReference type="EMBL" id="FN648674">
    <property type="protein sequence ID" value="CBJ48799.1"/>
    <property type="molecule type" value="Genomic_DNA"/>
</dbReference>
<reference evidence="1 2" key="1">
    <citation type="journal article" date="2010" name="Nature">
        <title>The Ectocarpus genome and the independent evolution of multicellularity in brown algae.</title>
        <authorList>
            <person name="Cock J.M."/>
            <person name="Sterck L."/>
            <person name="Rouze P."/>
            <person name="Scornet D."/>
            <person name="Allen A.E."/>
            <person name="Amoutzias G."/>
            <person name="Anthouard V."/>
            <person name="Artiguenave F."/>
            <person name="Aury J.M."/>
            <person name="Badger J.H."/>
            <person name="Beszteri B."/>
            <person name="Billiau K."/>
            <person name="Bonnet E."/>
            <person name="Bothwell J.H."/>
            <person name="Bowler C."/>
            <person name="Boyen C."/>
            <person name="Brownlee C."/>
            <person name="Carrano C.J."/>
            <person name="Charrier B."/>
            <person name="Cho G.Y."/>
            <person name="Coelho S.M."/>
            <person name="Collen J."/>
            <person name="Corre E."/>
            <person name="Da Silva C."/>
            <person name="Delage L."/>
            <person name="Delaroque N."/>
            <person name="Dittami S.M."/>
            <person name="Doulbeau S."/>
            <person name="Elias M."/>
            <person name="Farnham G."/>
            <person name="Gachon C.M."/>
            <person name="Gschloessl B."/>
            <person name="Heesch S."/>
            <person name="Jabbari K."/>
            <person name="Jubin C."/>
            <person name="Kawai H."/>
            <person name="Kimura K."/>
            <person name="Kloareg B."/>
            <person name="Kupper F.C."/>
            <person name="Lang D."/>
            <person name="Le Bail A."/>
            <person name="Leblanc C."/>
            <person name="Lerouge P."/>
            <person name="Lohr M."/>
            <person name="Lopez P.J."/>
            <person name="Martens C."/>
            <person name="Maumus F."/>
            <person name="Michel G."/>
            <person name="Miranda-Saavedra D."/>
            <person name="Morales J."/>
            <person name="Moreau H."/>
            <person name="Motomura T."/>
            <person name="Nagasato C."/>
            <person name="Napoli C.A."/>
            <person name="Nelson D.R."/>
            <person name="Nyvall-Collen P."/>
            <person name="Peters A.F."/>
            <person name="Pommier C."/>
            <person name="Potin P."/>
            <person name="Poulain J."/>
            <person name="Quesneville H."/>
            <person name="Read B."/>
            <person name="Rensing S.A."/>
            <person name="Ritter A."/>
            <person name="Rousvoal S."/>
            <person name="Samanta M."/>
            <person name="Samson G."/>
            <person name="Schroeder D.C."/>
            <person name="Segurens B."/>
            <person name="Strittmatter M."/>
            <person name="Tonon T."/>
            <person name="Tregear J.W."/>
            <person name="Valentin K."/>
            <person name="von Dassow P."/>
            <person name="Yamagishi T."/>
            <person name="Van de Peer Y."/>
            <person name="Wincker P."/>
        </authorList>
    </citation>
    <scope>NUCLEOTIDE SEQUENCE [LARGE SCALE GENOMIC DNA]</scope>
    <source>
        <strain evidence="2">Ec32 / CCAP1310/4</strain>
    </source>
</reference>
<gene>
    <name evidence="1" type="ORF">Esi_0047_0116</name>
</gene>
<dbReference type="EMBL" id="FN649744">
    <property type="protein sequence ID" value="CBJ48799.1"/>
    <property type="molecule type" value="Genomic_DNA"/>
</dbReference>
<protein>
    <submittedName>
        <fullName evidence="1">Uncharacterized protein</fullName>
    </submittedName>
</protein>
<proteinExistence type="predicted"/>
<dbReference type="InParanoid" id="D7G2C2"/>